<dbReference type="STRING" id="679926.Mpet_1355"/>
<dbReference type="Gene3D" id="3.90.550.10">
    <property type="entry name" value="Spore Coat Polysaccharide Biosynthesis Protein SpsA, Chain A"/>
    <property type="match status" value="1"/>
</dbReference>
<dbReference type="Pfam" id="PF03721">
    <property type="entry name" value="UDPG_MGDP_dh_N"/>
    <property type="match status" value="1"/>
</dbReference>
<accession>E1REU4</accession>
<dbReference type="InterPro" id="IPR001732">
    <property type="entry name" value="UDP-Glc/GDP-Man_DH_N"/>
</dbReference>
<dbReference type="Gene3D" id="3.40.50.720">
    <property type="entry name" value="NAD(P)-binding Rossmann-like Domain"/>
    <property type="match status" value="1"/>
</dbReference>
<dbReference type="GeneID" id="9743824"/>
<comment type="similarity">
    <text evidence="1">Belongs to the UDP-glucose/GDP-mannose dehydrogenase family.</text>
</comment>
<dbReference type="SUPFAM" id="SSF48179">
    <property type="entry name" value="6-phosphogluconate dehydrogenase C-terminal domain-like"/>
    <property type="match status" value="1"/>
</dbReference>
<dbReference type="RefSeq" id="WP_013329292.1">
    <property type="nucleotide sequence ID" value="NC_014507.1"/>
</dbReference>
<evidence type="ECO:0000313" key="6">
    <source>
        <dbReference type="Proteomes" id="UP000006565"/>
    </source>
</evidence>
<dbReference type="Pfam" id="PF00535">
    <property type="entry name" value="Glycos_transf_2"/>
    <property type="match status" value="1"/>
</dbReference>
<dbReference type="Pfam" id="PF00984">
    <property type="entry name" value="UDPG_MGDP_dh"/>
    <property type="match status" value="1"/>
</dbReference>
<organism evidence="5 6">
    <name type="scientific">Methanolacinia petrolearia (strain DSM 11571 / OCM 486 / SEBR 4847)</name>
    <name type="common">Methanoplanus petrolearius</name>
    <dbReference type="NCBI Taxonomy" id="679926"/>
    <lineage>
        <taxon>Archaea</taxon>
        <taxon>Methanobacteriati</taxon>
        <taxon>Methanobacteriota</taxon>
        <taxon>Stenosarchaea group</taxon>
        <taxon>Methanomicrobia</taxon>
        <taxon>Methanomicrobiales</taxon>
        <taxon>Methanomicrobiaceae</taxon>
        <taxon>Methanolacinia</taxon>
    </lineage>
</organism>
<dbReference type="SUPFAM" id="SSF53448">
    <property type="entry name" value="Nucleotide-diphospho-sugar transferases"/>
    <property type="match status" value="1"/>
</dbReference>
<dbReference type="CAZy" id="GT2">
    <property type="family name" value="Glycosyltransferase Family 2"/>
</dbReference>
<evidence type="ECO:0000256" key="1">
    <source>
        <dbReference type="ARBA" id="ARBA00006601"/>
    </source>
</evidence>
<dbReference type="GO" id="GO:0016616">
    <property type="term" value="F:oxidoreductase activity, acting on the CH-OH group of donors, NAD or NADP as acceptor"/>
    <property type="evidence" value="ECO:0007669"/>
    <property type="project" value="InterPro"/>
</dbReference>
<dbReference type="HOGENOM" id="CLU_510587_0_0_2"/>
<reference evidence="5 6" key="1">
    <citation type="journal article" date="2010" name="Stand. Genomic Sci.">
        <title>Complete genome sequence of Methanoplanus petrolearius type strain (SEBR 4847).</title>
        <authorList>
            <person name="Brambilla E."/>
            <person name="Djao O.D."/>
            <person name="Daligault H."/>
            <person name="Lapidus A."/>
            <person name="Lucas S."/>
            <person name="Hammon N."/>
            <person name="Nolan M."/>
            <person name="Tice H."/>
            <person name="Cheng J.F."/>
            <person name="Han C."/>
            <person name="Tapia R."/>
            <person name="Goodwin L."/>
            <person name="Pitluck S."/>
            <person name="Liolios K."/>
            <person name="Ivanova N."/>
            <person name="Mavromatis K."/>
            <person name="Mikhailova N."/>
            <person name="Pati A."/>
            <person name="Chen A."/>
            <person name="Palaniappan K."/>
            <person name="Land M."/>
            <person name="Hauser L."/>
            <person name="Chang Y.J."/>
            <person name="Jeffries C.D."/>
            <person name="Rohde M."/>
            <person name="Spring S."/>
            <person name="Sikorski J."/>
            <person name="Goker M."/>
            <person name="Woyke T."/>
            <person name="Bristow J."/>
            <person name="Eisen J.A."/>
            <person name="Markowitz V."/>
            <person name="Hugenholtz P."/>
            <person name="Kyrpides N.C."/>
            <person name="Klenk H.P."/>
        </authorList>
    </citation>
    <scope>NUCLEOTIDE SEQUENCE [LARGE SCALE GENOMIC DNA]</scope>
    <source>
        <strain evidence="6">DSM 11571 / OCM 486 / SEBR 4847</strain>
    </source>
</reference>
<dbReference type="PANTHER" id="PTHR43750">
    <property type="entry name" value="UDP-GLUCOSE 6-DEHYDROGENASE TUAD"/>
    <property type="match status" value="1"/>
</dbReference>
<dbReference type="AlphaFoldDB" id="E1REU4"/>
<dbReference type="CDD" id="cd00761">
    <property type="entry name" value="Glyco_tranf_GTA_type"/>
    <property type="match status" value="1"/>
</dbReference>
<sequence length="533" mass="60024">MIIGGIVIKLESFGVIGLGSVGWAVVHGLSRFYPYFVYDIVGDYPWSDILSTDIVFICVSTPSNESGRLDCSAVENVIERLNSDEYSGCIVIKSTLSVGFMDQMVVRYPALRLIYMPEFLRELSSYTWFTDPDRLVFSGNDEDIREVLSYFSWVNLKVPVLRMSHISAELGKLAHNAYIATKVSFTNEIENICSENNAEALDVMSVIWADRRVCSQEHLTPYLGPYSGKCVPKDTRELLNSVENGILLKAVEEVNSSITEKKAESFQPVIITIIPTNNRPNYLTRSLSSVLDQKKLPDKVYVIIDEEDPSYNAVENIIADHIGSLPIVLLKNTRSCNLSGAVNTGIKHACEDYPDIDTVFISILDDDDWWDRSYLANVSKFAQETKADWIISGLIRHDDNNVSGIMQNIPTTITQNMFFVSNPNVQGSNLFVRLSYLCDIDGFDEDFVSTTDRDVCIRLLDAGTVPAVLNNHLVHHDAHDTRVRLSSAGSAKKRAGLQYFYNKYSKRMNPMEKEAFKKRSKELFQVSIPEGYD</sequence>
<dbReference type="Proteomes" id="UP000006565">
    <property type="component" value="Chromosome"/>
</dbReference>
<keyword evidence="6" id="KW-1185">Reference proteome</keyword>
<feature type="domain" description="Glycosyltransferase 2-like" evidence="2">
    <location>
        <begin position="273"/>
        <end position="435"/>
    </location>
</feature>
<evidence type="ECO:0000259" key="4">
    <source>
        <dbReference type="Pfam" id="PF03721"/>
    </source>
</evidence>
<name>E1REU4_METP4</name>
<keyword evidence="5" id="KW-0808">Transferase</keyword>
<dbReference type="GO" id="GO:0051287">
    <property type="term" value="F:NAD binding"/>
    <property type="evidence" value="ECO:0007669"/>
    <property type="project" value="InterPro"/>
</dbReference>
<feature type="domain" description="UDP-glucose/GDP-mannose dehydrogenase dimerisation" evidence="3">
    <location>
        <begin position="167"/>
        <end position="255"/>
    </location>
</feature>
<dbReference type="InterPro" id="IPR036291">
    <property type="entry name" value="NAD(P)-bd_dom_sf"/>
</dbReference>
<feature type="domain" description="UDP-glucose/GDP-mannose dehydrogenase N-terminal" evidence="4">
    <location>
        <begin position="49"/>
        <end position="147"/>
    </location>
</feature>
<gene>
    <name evidence="5" type="ordered locus">Mpet_1355</name>
</gene>
<dbReference type="eggNOG" id="arCOG00253">
    <property type="taxonomic scope" value="Archaea"/>
</dbReference>
<dbReference type="InterPro" id="IPR029044">
    <property type="entry name" value="Nucleotide-diphossugar_trans"/>
</dbReference>
<dbReference type="EMBL" id="CP002117">
    <property type="protein sequence ID" value="ADN36115.1"/>
    <property type="molecule type" value="Genomic_DNA"/>
</dbReference>
<dbReference type="eggNOG" id="arCOG01389">
    <property type="taxonomic scope" value="Archaea"/>
</dbReference>
<dbReference type="InterPro" id="IPR008927">
    <property type="entry name" value="6-PGluconate_DH-like_C_sf"/>
</dbReference>
<evidence type="ECO:0000259" key="3">
    <source>
        <dbReference type="Pfam" id="PF00984"/>
    </source>
</evidence>
<dbReference type="Gene3D" id="1.20.5.100">
    <property type="entry name" value="Cytochrome c1, transmembrane anchor, C-terminal"/>
    <property type="match status" value="1"/>
</dbReference>
<protein>
    <submittedName>
        <fullName evidence="5">Glycosyl transferase family 2</fullName>
    </submittedName>
</protein>
<dbReference type="GO" id="GO:0016740">
    <property type="term" value="F:transferase activity"/>
    <property type="evidence" value="ECO:0007669"/>
    <property type="project" value="UniProtKB-KW"/>
</dbReference>
<dbReference type="InterPro" id="IPR001173">
    <property type="entry name" value="Glyco_trans_2-like"/>
</dbReference>
<evidence type="ECO:0000259" key="2">
    <source>
        <dbReference type="Pfam" id="PF00535"/>
    </source>
</evidence>
<dbReference type="InterPro" id="IPR014026">
    <property type="entry name" value="UDP-Glc/GDP-Man_DH_dimer"/>
</dbReference>
<dbReference type="SUPFAM" id="SSF51735">
    <property type="entry name" value="NAD(P)-binding Rossmann-fold domains"/>
    <property type="match status" value="1"/>
</dbReference>
<dbReference type="KEGG" id="mpi:Mpet_1355"/>
<dbReference type="PANTHER" id="PTHR43750:SF3">
    <property type="entry name" value="UDP-GLUCOSE 6-DEHYDROGENASE TUAD"/>
    <property type="match status" value="1"/>
</dbReference>
<proteinExistence type="inferred from homology"/>
<evidence type="ECO:0000313" key="5">
    <source>
        <dbReference type="EMBL" id="ADN36115.1"/>
    </source>
</evidence>